<proteinExistence type="inferred from homology"/>
<evidence type="ECO:0000256" key="1">
    <source>
        <dbReference type="ARBA" id="ARBA00000013"/>
    </source>
</evidence>
<evidence type="ECO:0000256" key="10">
    <source>
        <dbReference type="HAMAP-Rule" id="MF_01966"/>
    </source>
</evidence>
<comment type="catalytic activity">
    <reaction evidence="2 10">
        <text>(6R)-NADPHX = (6S)-NADPHX</text>
        <dbReference type="Rhea" id="RHEA:32227"/>
        <dbReference type="ChEBI" id="CHEBI:64076"/>
        <dbReference type="ChEBI" id="CHEBI:64077"/>
        <dbReference type="EC" id="5.1.99.6"/>
    </reaction>
</comment>
<keyword evidence="4 10" id="KW-0479">Metal-binding</keyword>
<reference evidence="12" key="1">
    <citation type="submission" date="2020-10" db="EMBL/GenBank/DDBJ databases">
        <title>Ca. Dormibacterota MAGs.</title>
        <authorList>
            <person name="Montgomery K."/>
        </authorList>
    </citation>
    <scope>NUCLEOTIDE SEQUENCE [LARGE SCALE GENOMIC DNA]</scope>
    <source>
        <strain evidence="12">SC8812_S17_10</strain>
    </source>
</reference>
<gene>
    <name evidence="10" type="primary">nnrE</name>
    <name evidence="12" type="ORF">JF922_11890</name>
</gene>
<keyword evidence="13" id="KW-1185">Reference proteome</keyword>
<dbReference type="HAMAP" id="MF_01966">
    <property type="entry name" value="NADHX_epimerase"/>
    <property type="match status" value="1"/>
</dbReference>
<comment type="cofactor">
    <cofactor evidence="10">
        <name>K(+)</name>
        <dbReference type="ChEBI" id="CHEBI:29103"/>
    </cofactor>
    <text evidence="10">Binds 1 potassium ion per subunit.</text>
</comment>
<protein>
    <recommendedName>
        <fullName evidence="3 10">NAD(P)H-hydrate epimerase</fullName>
        <ecNumber evidence="3 10">5.1.99.6</ecNumber>
    </recommendedName>
    <alternativeName>
        <fullName evidence="10">NAD(P)HX epimerase</fullName>
    </alternativeName>
</protein>
<dbReference type="PANTHER" id="PTHR13232:SF10">
    <property type="entry name" value="NAD(P)H-HYDRATE EPIMERASE"/>
    <property type="match status" value="1"/>
</dbReference>
<dbReference type="GO" id="GO:0000166">
    <property type="term" value="F:nucleotide binding"/>
    <property type="evidence" value="ECO:0007669"/>
    <property type="project" value="UniProtKB-KW"/>
</dbReference>
<dbReference type="GO" id="GO:0052856">
    <property type="term" value="F:NAD(P)HX epimerase activity"/>
    <property type="evidence" value="ECO:0007669"/>
    <property type="project" value="UniProtKB-UniRule"/>
</dbReference>
<organism evidence="12 13">
    <name type="scientific">Candidatus Nephthysia bennettiae</name>
    <dbReference type="NCBI Taxonomy" id="3127016"/>
    <lineage>
        <taxon>Bacteria</taxon>
        <taxon>Bacillati</taxon>
        <taxon>Candidatus Dormiibacterota</taxon>
        <taxon>Candidatus Dormibacteria</taxon>
        <taxon>Candidatus Dormibacterales</taxon>
        <taxon>Candidatus Dormibacteraceae</taxon>
        <taxon>Candidatus Nephthysia</taxon>
    </lineage>
</organism>
<dbReference type="Proteomes" id="UP000612893">
    <property type="component" value="Unassembled WGS sequence"/>
</dbReference>
<comment type="similarity">
    <text evidence="10">Belongs to the NnrE/AIBP family.</text>
</comment>
<accession>A0A934KAS4</accession>
<evidence type="ECO:0000256" key="2">
    <source>
        <dbReference type="ARBA" id="ARBA00000909"/>
    </source>
</evidence>
<dbReference type="InterPro" id="IPR036652">
    <property type="entry name" value="YjeF_N_dom_sf"/>
</dbReference>
<feature type="binding site" evidence="10">
    <location>
        <begin position="37"/>
        <end position="41"/>
    </location>
    <ligand>
        <name>(6S)-NADPHX</name>
        <dbReference type="ChEBI" id="CHEBI:64076"/>
    </ligand>
</feature>
<dbReference type="SUPFAM" id="SSF64153">
    <property type="entry name" value="YjeF N-terminal domain-like"/>
    <property type="match status" value="1"/>
</dbReference>
<evidence type="ECO:0000256" key="9">
    <source>
        <dbReference type="ARBA" id="ARBA00023235"/>
    </source>
</evidence>
<dbReference type="NCBIfam" id="TIGR00197">
    <property type="entry name" value="yjeF_nterm"/>
    <property type="match status" value="1"/>
</dbReference>
<dbReference type="AlphaFoldDB" id="A0A934KAS4"/>
<feature type="domain" description="YjeF N-terminal" evidence="11">
    <location>
        <begin position="1"/>
        <end position="188"/>
    </location>
</feature>
<evidence type="ECO:0000313" key="12">
    <source>
        <dbReference type="EMBL" id="MBJ7598770.1"/>
    </source>
</evidence>
<feature type="binding site" evidence="10">
    <location>
        <position position="131"/>
    </location>
    <ligand>
        <name>(6S)-NADPHX</name>
        <dbReference type="ChEBI" id="CHEBI:64076"/>
    </ligand>
</feature>
<feature type="binding site" evidence="10">
    <location>
        <begin position="102"/>
        <end position="108"/>
    </location>
    <ligand>
        <name>(6S)-NADPHX</name>
        <dbReference type="ChEBI" id="CHEBI:64076"/>
    </ligand>
</feature>
<comment type="caution">
    <text evidence="10">Lacks conserved residue(s) required for the propagation of feature annotation.</text>
</comment>
<dbReference type="PANTHER" id="PTHR13232">
    <property type="entry name" value="NAD(P)H-HYDRATE EPIMERASE"/>
    <property type="match status" value="1"/>
</dbReference>
<dbReference type="InterPro" id="IPR004443">
    <property type="entry name" value="YjeF_N_dom"/>
</dbReference>
<keyword evidence="9 10" id="KW-0413">Isomerase</keyword>
<feature type="binding site" evidence="10">
    <location>
        <position position="134"/>
    </location>
    <ligand>
        <name>K(+)</name>
        <dbReference type="ChEBI" id="CHEBI:29103"/>
    </ligand>
</feature>
<name>A0A934KAS4_9BACT</name>
<evidence type="ECO:0000313" key="13">
    <source>
        <dbReference type="Proteomes" id="UP000612893"/>
    </source>
</evidence>
<dbReference type="Pfam" id="PF03853">
    <property type="entry name" value="YjeF_N"/>
    <property type="match status" value="1"/>
</dbReference>
<keyword evidence="6 10" id="KW-0521">NADP</keyword>
<evidence type="ECO:0000256" key="5">
    <source>
        <dbReference type="ARBA" id="ARBA00022741"/>
    </source>
</evidence>
<dbReference type="PROSITE" id="PS51385">
    <property type="entry name" value="YJEF_N"/>
    <property type="match status" value="1"/>
</dbReference>
<evidence type="ECO:0000259" key="11">
    <source>
        <dbReference type="PROSITE" id="PS51385"/>
    </source>
</evidence>
<comment type="caution">
    <text evidence="12">The sequence shown here is derived from an EMBL/GenBank/DDBJ whole genome shotgun (WGS) entry which is preliminary data.</text>
</comment>
<dbReference type="Gene3D" id="3.40.50.10260">
    <property type="entry name" value="YjeF N-terminal domain"/>
    <property type="match status" value="1"/>
</dbReference>
<feature type="binding site" evidence="10">
    <location>
        <position position="98"/>
    </location>
    <ligand>
        <name>K(+)</name>
        <dbReference type="ChEBI" id="CHEBI:29103"/>
    </ligand>
</feature>
<evidence type="ECO:0000256" key="4">
    <source>
        <dbReference type="ARBA" id="ARBA00022723"/>
    </source>
</evidence>
<keyword evidence="7 10" id="KW-0630">Potassium</keyword>
<evidence type="ECO:0000256" key="7">
    <source>
        <dbReference type="ARBA" id="ARBA00022958"/>
    </source>
</evidence>
<evidence type="ECO:0000256" key="6">
    <source>
        <dbReference type="ARBA" id="ARBA00022857"/>
    </source>
</evidence>
<comment type="function">
    <text evidence="10">Catalyzes the epimerization of the S- and R-forms of NAD(P)HX, a damaged form of NAD(P)H that is a result of enzymatic or heat-dependent hydration. This is a prerequisite for the S-specific NAD(P)H-hydrate dehydratase to allow the repair of both epimers of NAD(P)HX.</text>
</comment>
<dbReference type="GO" id="GO:0046872">
    <property type="term" value="F:metal ion binding"/>
    <property type="evidence" value="ECO:0007669"/>
    <property type="project" value="UniProtKB-KW"/>
</dbReference>
<comment type="catalytic activity">
    <reaction evidence="1 10">
        <text>(6R)-NADHX = (6S)-NADHX</text>
        <dbReference type="Rhea" id="RHEA:32215"/>
        <dbReference type="ChEBI" id="CHEBI:64074"/>
        <dbReference type="ChEBI" id="CHEBI:64075"/>
        <dbReference type="EC" id="5.1.99.6"/>
    </reaction>
</comment>
<dbReference type="EMBL" id="JAEKNR010000125">
    <property type="protein sequence ID" value="MBJ7598770.1"/>
    <property type="molecule type" value="Genomic_DNA"/>
</dbReference>
<dbReference type="EC" id="5.1.99.6" evidence="3 10"/>
<keyword evidence="5 10" id="KW-0547">Nucleotide-binding</keyword>
<sequence length="212" mass="22054">MASERFHVPVAWLMEAAGWQLARHCRTRTLVVCGKGNNGGDGLAAARHLHRWGRLAGVACLRPDGLSGLPAEQAAALRAAGVEIDDRPDFSGAQLVLDALLGTGFSRPPEGPVADWIGAVNDSGLRVVSVDLPSGLDADSGRAEGACVSAALTVTLGLPKAGLLSGDGPARAGEVWVADIGVPFEAYAELGIRVPPHLFAMHDRFQLSAVRL</sequence>
<dbReference type="InterPro" id="IPR032976">
    <property type="entry name" value="YJEFN_prot_NAXE-like"/>
</dbReference>
<keyword evidence="8 10" id="KW-0520">NAD</keyword>
<evidence type="ECO:0000256" key="3">
    <source>
        <dbReference type="ARBA" id="ARBA00012228"/>
    </source>
</evidence>
<evidence type="ECO:0000256" key="8">
    <source>
        <dbReference type="ARBA" id="ARBA00023027"/>
    </source>
</evidence>
<feature type="binding site" evidence="10">
    <location>
        <position position="38"/>
    </location>
    <ligand>
        <name>K(+)</name>
        <dbReference type="ChEBI" id="CHEBI:29103"/>
    </ligand>
</feature>